<dbReference type="GO" id="GO:0005886">
    <property type="term" value="C:plasma membrane"/>
    <property type="evidence" value="ECO:0007669"/>
    <property type="project" value="InterPro"/>
</dbReference>
<dbReference type="Pfam" id="PF06835">
    <property type="entry name" value="LptC"/>
    <property type="match status" value="1"/>
</dbReference>
<dbReference type="InterPro" id="IPR010664">
    <property type="entry name" value="LipoPS_assembly_LptC-rel"/>
</dbReference>
<sequence length="186" mass="21461">MNWLTIVYVFFFISMIACTGDRVGDLDNVALQDAVGIERAEGVELLYSDSAIVRVAIHAPILLRYVAIDTPKQIFPEGVDADFYNERHIQTSKMIANYAEQFQKERRVYLEDSVRIWNNKNELLETDELIWDESAEQISSTKYVKITTPTQIIEGVGFKSNLEFTDWEIYKVHGQIEQKNMIATPF</sequence>
<dbReference type="EMBL" id="CACVAQ010000263">
    <property type="protein sequence ID" value="CAA6818270.1"/>
    <property type="molecule type" value="Genomic_DNA"/>
</dbReference>
<name>A0A6S6TNP1_9BACT</name>
<dbReference type="InterPro" id="IPR026265">
    <property type="entry name" value="LptC"/>
</dbReference>
<gene>
    <name evidence="1" type="ORF">HELGO_WM17516</name>
</gene>
<proteinExistence type="predicted"/>
<evidence type="ECO:0000313" key="1">
    <source>
        <dbReference type="EMBL" id="CAA6818270.1"/>
    </source>
</evidence>
<dbReference type="GO" id="GO:0015221">
    <property type="term" value="F:lipopolysaccharide transmembrane transporter activity"/>
    <property type="evidence" value="ECO:0007669"/>
    <property type="project" value="InterPro"/>
</dbReference>
<organism evidence="1">
    <name type="scientific">uncultured Aureispira sp</name>
    <dbReference type="NCBI Taxonomy" id="1331704"/>
    <lineage>
        <taxon>Bacteria</taxon>
        <taxon>Pseudomonadati</taxon>
        <taxon>Bacteroidota</taxon>
        <taxon>Saprospiria</taxon>
        <taxon>Saprospirales</taxon>
        <taxon>Saprospiraceae</taxon>
        <taxon>Aureispira</taxon>
        <taxon>environmental samples</taxon>
    </lineage>
</organism>
<reference evidence="1" key="1">
    <citation type="submission" date="2020-01" db="EMBL/GenBank/DDBJ databases">
        <authorList>
            <person name="Meier V. D."/>
            <person name="Meier V D."/>
        </authorList>
    </citation>
    <scope>NUCLEOTIDE SEQUENCE</scope>
    <source>
        <strain evidence="1">HLG_WM_MAG_10</strain>
    </source>
</reference>
<evidence type="ECO:0008006" key="2">
    <source>
        <dbReference type="Google" id="ProtNLM"/>
    </source>
</evidence>
<dbReference type="NCBIfam" id="TIGR04409">
    <property type="entry name" value="LptC_YrbK"/>
    <property type="match status" value="1"/>
</dbReference>
<accession>A0A6S6TNP1</accession>
<dbReference type="Gene3D" id="2.60.450.10">
    <property type="entry name" value="Lipopolysaccharide (LPS) transport protein A like domain"/>
    <property type="match status" value="1"/>
</dbReference>
<protein>
    <recommendedName>
        <fullName evidence="2">LPS export ABC transporter periplasmic protein LptC</fullName>
    </recommendedName>
</protein>
<dbReference type="AlphaFoldDB" id="A0A6S6TNP1"/>